<proteinExistence type="inferred from homology"/>
<evidence type="ECO:0000256" key="2">
    <source>
        <dbReference type="RuleBase" id="RU004508"/>
    </source>
</evidence>
<dbReference type="InterPro" id="IPR015421">
    <property type="entry name" value="PyrdxlP-dep_Trfase_major"/>
</dbReference>
<dbReference type="EMBL" id="LK995535">
    <property type="protein sequence ID" value="CED92243.1"/>
    <property type="molecule type" value="Genomic_DNA"/>
</dbReference>
<dbReference type="Gene3D" id="3.40.640.10">
    <property type="entry name" value="Type I PLP-dependent aspartate aminotransferase-like (Major domain)"/>
    <property type="match status" value="1"/>
</dbReference>
<organism evidence="3">
    <name type="scientific">Actinomyces succiniciruminis</name>
    <dbReference type="NCBI Taxonomy" id="1522002"/>
    <lineage>
        <taxon>Bacteria</taxon>
        <taxon>Bacillati</taxon>
        <taxon>Actinomycetota</taxon>
        <taxon>Actinomycetes</taxon>
        <taxon>Actinomycetales</taxon>
        <taxon>Actinomycetaceae</taxon>
        <taxon>Actinomyces</taxon>
    </lineage>
</organism>
<dbReference type="SUPFAM" id="SSF53383">
    <property type="entry name" value="PLP-dependent transferases"/>
    <property type="match status" value="1"/>
</dbReference>
<dbReference type="InterPro" id="IPR000653">
    <property type="entry name" value="DegT/StrS_aminotransferase"/>
</dbReference>
<reference evidence="3" key="1">
    <citation type="submission" date="2014-07" db="EMBL/GenBank/DDBJ databases">
        <authorList>
            <person name="Zhang J.E."/>
            <person name="Yang H."/>
            <person name="Guo J."/>
            <person name="Deng Z."/>
            <person name="Luo H."/>
            <person name="Luo M."/>
            <person name="Zhao B."/>
        </authorList>
    </citation>
    <scope>NUCLEOTIDE SEQUENCE</scope>
    <source>
        <strain evidence="3">AM4</strain>
    </source>
</reference>
<accession>A0A1L7RSQ4</accession>
<evidence type="ECO:0000313" key="3">
    <source>
        <dbReference type="EMBL" id="CED92243.1"/>
    </source>
</evidence>
<name>A0A1L7RSQ4_9ACTO</name>
<protein>
    <submittedName>
        <fullName evidence="3">Pyridoxal phosphate-dependent transferase</fullName>
    </submittedName>
</protein>
<keyword evidence="3" id="KW-0808">Transferase</keyword>
<dbReference type="PANTHER" id="PTHR30244:SF34">
    <property type="entry name" value="DTDP-4-AMINO-4,6-DIDEOXYGALACTOSE TRANSAMINASE"/>
    <property type="match status" value="1"/>
</dbReference>
<dbReference type="GO" id="GO:0000271">
    <property type="term" value="P:polysaccharide biosynthetic process"/>
    <property type="evidence" value="ECO:0007669"/>
    <property type="project" value="TreeGrafter"/>
</dbReference>
<evidence type="ECO:0000256" key="1">
    <source>
        <dbReference type="ARBA" id="ARBA00001933"/>
    </source>
</evidence>
<dbReference type="Pfam" id="PF01041">
    <property type="entry name" value="DegT_DnrJ_EryC1"/>
    <property type="match status" value="1"/>
</dbReference>
<comment type="similarity">
    <text evidence="2">Belongs to the DegT/DnrJ/EryC1 family.</text>
</comment>
<dbReference type="InterPro" id="IPR015424">
    <property type="entry name" value="PyrdxlP-dep_Trfase"/>
</dbReference>
<dbReference type="PANTHER" id="PTHR30244">
    <property type="entry name" value="TRANSAMINASE"/>
    <property type="match status" value="1"/>
</dbReference>
<keyword evidence="2" id="KW-0663">Pyridoxal phosphate</keyword>
<dbReference type="GO" id="GO:0008483">
    <property type="term" value="F:transaminase activity"/>
    <property type="evidence" value="ECO:0007669"/>
    <property type="project" value="TreeGrafter"/>
</dbReference>
<dbReference type="GO" id="GO:0030170">
    <property type="term" value="F:pyridoxal phosphate binding"/>
    <property type="evidence" value="ECO:0007669"/>
    <property type="project" value="TreeGrafter"/>
</dbReference>
<gene>
    <name evidence="3" type="ORF">AAM4_2411</name>
</gene>
<sequence length="396" mass="43774">MDACGNYVRYCRLDVGCDVVRYLYSGDGWDVESLVDAVRARHADGRGSGLGSDALRLAEEKAARELVMEPASVVMTSSGTGALTAAVCAITEKQGAGEVLVPAFGWTSVASVFLVMGWSVRVVDVGRHSLVPGAAEYLRAMTEKTSALVVTHMRGMPNPDLSGVRQICDERSLLLIEDCAQAWGVTVSSRKVGTFGDFSVFSSQENKLISTGEGGICVSERKEWSSLVRRVCGYRSERKATTLNLRMSDMQAEIFVRELGALDSRIFRLRELQNLIRREFDAYLETRGRKREILGSYEGSNGQAVCVLPAGKKDMELLRSKLRKYQVRHYTPCMEGDPHQARHWVAADKPLAGLDSISNYVDIPIPLVSNIGERDYYVACVRNAIWEVLRDDGAWD</sequence>
<comment type="cofactor">
    <cofactor evidence="1">
        <name>pyridoxal 5'-phosphate</name>
        <dbReference type="ChEBI" id="CHEBI:597326"/>
    </cofactor>
</comment>
<dbReference type="AlphaFoldDB" id="A0A1L7RSQ4"/>